<proteinExistence type="predicted"/>
<accession>A0A3D2XBZ4</accession>
<dbReference type="NCBIfam" id="TIGR00277">
    <property type="entry name" value="HDIG"/>
    <property type="match status" value="1"/>
</dbReference>
<evidence type="ECO:0000313" key="4">
    <source>
        <dbReference type="Proteomes" id="UP000262969"/>
    </source>
</evidence>
<sequence>MGILGFNQKEELGLIQKENSYAFGNLSAPSATGIAIIRGLDYPGLCEEIKEEAISHGILVSNLAYSLAKELNLSEKICLELAEAGIVHDIGKLKLGEYLDGKENDTLKIEEMKYIRLHPELGAQILKDHRCHSVEVLTSIYHHHENFDGSGYPDNLSGNAIPYGARILRTCDVFAALVTERAYRSSFEVDTAIELMIDEVKNFDMEIFLAFLRFVHSKEFEPIRDYVIYVNNNSMAKSEVELY</sequence>
<dbReference type="AlphaFoldDB" id="A0A3D2XBZ4"/>
<comment type="caution">
    <text evidence="3">The sequence shown here is derived from an EMBL/GenBank/DDBJ whole genome shotgun (WGS) entry which is preliminary data.</text>
</comment>
<name>A0A3D2XBZ4_9FIRM</name>
<dbReference type="Pfam" id="PF13487">
    <property type="entry name" value="HD_5"/>
    <property type="match status" value="1"/>
</dbReference>
<dbReference type="GO" id="GO:0016787">
    <property type="term" value="F:hydrolase activity"/>
    <property type="evidence" value="ECO:0007669"/>
    <property type="project" value="UniProtKB-KW"/>
</dbReference>
<dbReference type="InterPro" id="IPR006675">
    <property type="entry name" value="HDIG_dom"/>
</dbReference>
<dbReference type="InterPro" id="IPR003607">
    <property type="entry name" value="HD/PDEase_dom"/>
</dbReference>
<dbReference type="PROSITE" id="PS51831">
    <property type="entry name" value="HD"/>
    <property type="match status" value="1"/>
</dbReference>
<dbReference type="SMART" id="SM00471">
    <property type="entry name" value="HDc"/>
    <property type="match status" value="1"/>
</dbReference>
<reference evidence="3 4" key="1">
    <citation type="journal article" date="2018" name="Nat. Biotechnol.">
        <title>A standardized bacterial taxonomy based on genome phylogeny substantially revises the tree of life.</title>
        <authorList>
            <person name="Parks D.H."/>
            <person name="Chuvochina M."/>
            <person name="Waite D.W."/>
            <person name="Rinke C."/>
            <person name="Skarshewski A."/>
            <person name="Chaumeil P.A."/>
            <person name="Hugenholtz P."/>
        </authorList>
    </citation>
    <scope>NUCLEOTIDE SEQUENCE [LARGE SCALE GENOMIC DNA]</scope>
    <source>
        <strain evidence="3">UBA11728</strain>
    </source>
</reference>
<evidence type="ECO:0000259" key="1">
    <source>
        <dbReference type="PROSITE" id="PS51831"/>
    </source>
</evidence>
<dbReference type="InterPro" id="IPR037522">
    <property type="entry name" value="HD_GYP_dom"/>
</dbReference>
<dbReference type="Gene3D" id="1.10.3210.10">
    <property type="entry name" value="Hypothetical protein af1432"/>
    <property type="match status" value="1"/>
</dbReference>
<dbReference type="PROSITE" id="PS51832">
    <property type="entry name" value="HD_GYP"/>
    <property type="match status" value="1"/>
</dbReference>
<dbReference type="InterPro" id="IPR006674">
    <property type="entry name" value="HD_domain"/>
</dbReference>
<dbReference type="PANTHER" id="PTHR43155">
    <property type="entry name" value="CYCLIC DI-GMP PHOSPHODIESTERASE PA4108-RELATED"/>
    <property type="match status" value="1"/>
</dbReference>
<dbReference type="Proteomes" id="UP000262969">
    <property type="component" value="Unassembled WGS sequence"/>
</dbReference>
<dbReference type="EMBL" id="DPVV01000588">
    <property type="protein sequence ID" value="HCL04277.1"/>
    <property type="molecule type" value="Genomic_DNA"/>
</dbReference>
<protein>
    <submittedName>
        <fullName evidence="3">Phosphohydrolase</fullName>
    </submittedName>
</protein>
<dbReference type="CDD" id="cd00077">
    <property type="entry name" value="HDc"/>
    <property type="match status" value="1"/>
</dbReference>
<evidence type="ECO:0000259" key="2">
    <source>
        <dbReference type="PROSITE" id="PS51832"/>
    </source>
</evidence>
<dbReference type="PANTHER" id="PTHR43155:SF2">
    <property type="entry name" value="CYCLIC DI-GMP PHOSPHODIESTERASE PA4108"/>
    <property type="match status" value="1"/>
</dbReference>
<organism evidence="3 4">
    <name type="scientific">Lachnoclostridium phytofermentans</name>
    <dbReference type="NCBI Taxonomy" id="66219"/>
    <lineage>
        <taxon>Bacteria</taxon>
        <taxon>Bacillati</taxon>
        <taxon>Bacillota</taxon>
        <taxon>Clostridia</taxon>
        <taxon>Lachnospirales</taxon>
        <taxon>Lachnospiraceae</taxon>
    </lineage>
</organism>
<evidence type="ECO:0000313" key="3">
    <source>
        <dbReference type="EMBL" id="HCL04277.1"/>
    </source>
</evidence>
<keyword evidence="3" id="KW-0378">Hydrolase</keyword>
<dbReference type="SUPFAM" id="SSF109604">
    <property type="entry name" value="HD-domain/PDEase-like"/>
    <property type="match status" value="1"/>
</dbReference>
<feature type="domain" description="HD" evidence="1">
    <location>
        <begin position="53"/>
        <end position="177"/>
    </location>
</feature>
<gene>
    <name evidence="3" type="ORF">DHW61_18025</name>
</gene>
<feature type="domain" description="HD-GYP" evidence="2">
    <location>
        <begin position="31"/>
        <end position="228"/>
    </location>
</feature>